<dbReference type="PANTHER" id="PTHR37324:SF2">
    <property type="entry name" value="PTS SYSTEM GALACTITOL-SPECIFIC EIIC COMPONENT"/>
    <property type="match status" value="1"/>
</dbReference>
<evidence type="ECO:0000256" key="3">
    <source>
        <dbReference type="ARBA" id="ARBA00022475"/>
    </source>
</evidence>
<reference evidence="11 12" key="1">
    <citation type="journal article" date="2023" name="Int. J. Syst. Evol. Microbiol.">
        <title>Terrisporobacter hibernicus sp. nov., isolated from bovine faeces in Northern Ireland.</title>
        <authorList>
            <person name="Mitchell M."/>
            <person name="Nguyen S.V."/>
            <person name="Connor M."/>
            <person name="Fairley D.J."/>
            <person name="Donoghue O."/>
            <person name="Marshall H."/>
            <person name="Koolman L."/>
            <person name="McMullan G."/>
            <person name="Schaffer K.E."/>
            <person name="McGrath J.W."/>
            <person name="Fanning S."/>
        </authorList>
    </citation>
    <scope>NUCLEOTIDE SEQUENCE [LARGE SCALE GENOMIC DNA]</scope>
    <source>
        <strain evidence="11 12">MCA3</strain>
    </source>
</reference>
<dbReference type="RefSeq" id="WP_074920109.1">
    <property type="nucleotide sequence ID" value="NZ_CP081135.1"/>
</dbReference>
<keyword evidence="7 9" id="KW-1133">Transmembrane helix</keyword>
<proteinExistence type="predicted"/>
<evidence type="ECO:0000256" key="4">
    <source>
        <dbReference type="ARBA" id="ARBA00022597"/>
    </source>
</evidence>
<dbReference type="GO" id="GO:0009401">
    <property type="term" value="P:phosphoenolpyruvate-dependent sugar phosphotransferase system"/>
    <property type="evidence" value="ECO:0007669"/>
    <property type="project" value="UniProtKB-KW"/>
</dbReference>
<feature type="transmembrane region" description="Helical" evidence="9">
    <location>
        <begin position="290"/>
        <end position="323"/>
    </location>
</feature>
<keyword evidence="3" id="KW-1003">Cell membrane</keyword>
<feature type="transmembrane region" description="Helical" evidence="9">
    <location>
        <begin position="39"/>
        <end position="59"/>
    </location>
</feature>
<dbReference type="Proteomes" id="UP001198983">
    <property type="component" value="Chromosome"/>
</dbReference>
<evidence type="ECO:0000256" key="2">
    <source>
        <dbReference type="ARBA" id="ARBA00022448"/>
    </source>
</evidence>
<evidence type="ECO:0000256" key="5">
    <source>
        <dbReference type="ARBA" id="ARBA00022683"/>
    </source>
</evidence>
<dbReference type="PANTHER" id="PTHR37324">
    <property type="entry name" value="PTS SYSTEM GALACTITOL-SPECIFIC EIIC COMPONENT"/>
    <property type="match status" value="1"/>
</dbReference>
<name>A0AAX2ZHP8_9FIRM</name>
<feature type="transmembrane region" description="Helical" evidence="9">
    <location>
        <begin position="329"/>
        <end position="348"/>
    </location>
</feature>
<dbReference type="AlphaFoldDB" id="A0AAX2ZHP8"/>
<keyword evidence="8 9" id="KW-0472">Membrane</keyword>
<dbReference type="Pfam" id="PF03611">
    <property type="entry name" value="EIIC-GAT"/>
    <property type="match status" value="1"/>
</dbReference>
<evidence type="ECO:0000256" key="6">
    <source>
        <dbReference type="ARBA" id="ARBA00022692"/>
    </source>
</evidence>
<dbReference type="GO" id="GO:0015577">
    <property type="term" value="F:galactitol transmembrane transporter activity"/>
    <property type="evidence" value="ECO:0007669"/>
    <property type="project" value="InterPro"/>
</dbReference>
<keyword evidence="5" id="KW-0598">Phosphotransferase system</keyword>
<feature type="transmembrane region" description="Helical" evidence="9">
    <location>
        <begin position="355"/>
        <end position="377"/>
    </location>
</feature>
<keyword evidence="6 9" id="KW-0812">Transmembrane</keyword>
<evidence type="ECO:0000259" key="10">
    <source>
        <dbReference type="PROSITE" id="PS51104"/>
    </source>
</evidence>
<feature type="transmembrane region" description="Helical" evidence="9">
    <location>
        <begin position="79"/>
        <end position="111"/>
    </location>
</feature>
<dbReference type="PROSITE" id="PS51104">
    <property type="entry name" value="PTS_EIIC_TYPE_2"/>
    <property type="match status" value="1"/>
</dbReference>
<comment type="subcellular location">
    <subcellularLocation>
        <location evidence="1">Cell membrane</location>
        <topology evidence="1">Multi-pass membrane protein</topology>
    </subcellularLocation>
</comment>
<dbReference type="PIRSF" id="PIRSF006304">
    <property type="entry name" value="GatC"/>
    <property type="match status" value="1"/>
</dbReference>
<accession>A0AAX2ZHP8</accession>
<feature type="domain" description="PTS EIIC type-2" evidence="10">
    <location>
        <begin position="4"/>
        <end position="455"/>
    </location>
</feature>
<feature type="transmembrane region" description="Helical" evidence="9">
    <location>
        <begin position="132"/>
        <end position="157"/>
    </location>
</feature>
<dbReference type="EMBL" id="CP081135">
    <property type="protein sequence ID" value="UEL48854.1"/>
    <property type="molecule type" value="Genomic_DNA"/>
</dbReference>
<sequence>MDILQKLVDLGPSVMMPIIFAVFAVCLGVKLANAIKSGLLIGIGFIGLNAIITILTENLGPAAEAMVKNFGLNLNVLDVGWPAASAIAFGSTVGVLIIPLGIIINVVMLLTRTTRTVNIDIWNFWHFAFTGSLVYMLTGSLPIALVMSAVNMIVTMVLADRTAPLVEKELGLPGISIPHGFSASYVPIAWIANKILDFIPGINKIKLDANDIQKKFGVFGDPAILGTSIGVILGLLAKYDVKGTLNLAVVMGAVLVLTPKMAAVLMEGLMPVSEAVQSLIQRKFEGKAKLYIGLDSAVSVGHPVTLAVSLVLVPVTLILALIIPGNQFLPFASLAGLPFMFVLITPLVRGDFFRAFIVGIIVIGAGLLIGTSMSPLFTDAALAAKFAIPNGATMISSIDYGSSPLPWLIVKLTEYKTIGIGALIASTVGIMLWNRKLILKEDQSTEGVNNLDQAN</sequence>
<evidence type="ECO:0000256" key="9">
    <source>
        <dbReference type="SAM" id="Phobius"/>
    </source>
</evidence>
<evidence type="ECO:0000256" key="1">
    <source>
        <dbReference type="ARBA" id="ARBA00004651"/>
    </source>
</evidence>
<feature type="transmembrane region" description="Helical" evidence="9">
    <location>
        <begin position="249"/>
        <end position="269"/>
    </location>
</feature>
<evidence type="ECO:0000256" key="7">
    <source>
        <dbReference type="ARBA" id="ARBA00022989"/>
    </source>
</evidence>
<organism evidence="11 12">
    <name type="scientific">Terrisporobacter hibernicus</name>
    <dbReference type="NCBI Taxonomy" id="2813371"/>
    <lineage>
        <taxon>Bacteria</taxon>
        <taxon>Bacillati</taxon>
        <taxon>Bacillota</taxon>
        <taxon>Clostridia</taxon>
        <taxon>Peptostreptococcales</taxon>
        <taxon>Peptostreptococcaceae</taxon>
        <taxon>Terrisporobacter</taxon>
    </lineage>
</organism>
<evidence type="ECO:0000313" key="11">
    <source>
        <dbReference type="EMBL" id="UEL48854.1"/>
    </source>
</evidence>
<dbReference type="InterPro" id="IPR013853">
    <property type="entry name" value="EIIC-GAT"/>
</dbReference>
<dbReference type="InterPro" id="IPR004703">
    <property type="entry name" value="PTS_sugar-sp_permease"/>
</dbReference>
<evidence type="ECO:0000256" key="8">
    <source>
        <dbReference type="ARBA" id="ARBA00023136"/>
    </source>
</evidence>
<dbReference type="KEGG" id="tem:JW646_05235"/>
<keyword evidence="2" id="KW-0813">Transport</keyword>
<keyword evidence="12" id="KW-1185">Reference proteome</keyword>
<dbReference type="GO" id="GO:0005886">
    <property type="term" value="C:plasma membrane"/>
    <property type="evidence" value="ECO:0007669"/>
    <property type="project" value="UniProtKB-SubCell"/>
</dbReference>
<feature type="transmembrane region" description="Helical" evidence="9">
    <location>
        <begin position="216"/>
        <end position="237"/>
    </location>
</feature>
<keyword evidence="4 11" id="KW-0762">Sugar transport</keyword>
<protein>
    <submittedName>
        <fullName evidence="11">PTS sugar transporter subunit IIC</fullName>
    </submittedName>
</protein>
<evidence type="ECO:0000313" key="12">
    <source>
        <dbReference type="Proteomes" id="UP001198983"/>
    </source>
</evidence>
<gene>
    <name evidence="11" type="ORF">JW646_05235</name>
</gene>
<feature type="transmembrane region" description="Helical" evidence="9">
    <location>
        <begin position="14"/>
        <end position="32"/>
    </location>
</feature>
<dbReference type="InterPro" id="IPR013014">
    <property type="entry name" value="PTS_EIIC_2"/>
</dbReference>